<dbReference type="EMBL" id="RDQH01000331">
    <property type="protein sequence ID" value="RXH99158.1"/>
    <property type="molecule type" value="Genomic_DNA"/>
</dbReference>
<keyword evidence="2" id="KW-1185">Reference proteome</keyword>
<gene>
    <name evidence="1" type="ORF">DVH24_011483</name>
</gene>
<sequence>MASQRGFQNSILESDSLQIVTALINSSNDSSDTGLLIEDLQHSLPLLQIPQVTSLRNVQTSSQIYFMKKLFCNRCKTL</sequence>
<organism evidence="1 2">
    <name type="scientific">Malus domestica</name>
    <name type="common">Apple</name>
    <name type="synonym">Pyrus malus</name>
    <dbReference type="NCBI Taxonomy" id="3750"/>
    <lineage>
        <taxon>Eukaryota</taxon>
        <taxon>Viridiplantae</taxon>
        <taxon>Streptophyta</taxon>
        <taxon>Embryophyta</taxon>
        <taxon>Tracheophyta</taxon>
        <taxon>Spermatophyta</taxon>
        <taxon>Magnoliopsida</taxon>
        <taxon>eudicotyledons</taxon>
        <taxon>Gunneridae</taxon>
        <taxon>Pentapetalae</taxon>
        <taxon>rosids</taxon>
        <taxon>fabids</taxon>
        <taxon>Rosales</taxon>
        <taxon>Rosaceae</taxon>
        <taxon>Amygdaloideae</taxon>
        <taxon>Maleae</taxon>
        <taxon>Malus</taxon>
    </lineage>
</organism>
<evidence type="ECO:0008006" key="3">
    <source>
        <dbReference type="Google" id="ProtNLM"/>
    </source>
</evidence>
<evidence type="ECO:0000313" key="2">
    <source>
        <dbReference type="Proteomes" id="UP000290289"/>
    </source>
</evidence>
<name>A0A498JTH9_MALDO</name>
<proteinExistence type="predicted"/>
<accession>A0A498JTH9</accession>
<protein>
    <recommendedName>
        <fullName evidence="3">RNase H type-1 domain-containing protein</fullName>
    </recommendedName>
</protein>
<evidence type="ECO:0000313" key="1">
    <source>
        <dbReference type="EMBL" id="RXH99158.1"/>
    </source>
</evidence>
<reference evidence="1 2" key="1">
    <citation type="submission" date="2018-10" db="EMBL/GenBank/DDBJ databases">
        <title>A high-quality apple genome assembly.</title>
        <authorList>
            <person name="Hu J."/>
        </authorList>
    </citation>
    <scope>NUCLEOTIDE SEQUENCE [LARGE SCALE GENOMIC DNA]</scope>
    <source>
        <strain evidence="2">cv. HFTH1</strain>
        <tissue evidence="1">Young leaf</tissue>
    </source>
</reference>
<comment type="caution">
    <text evidence="1">The sequence shown here is derived from an EMBL/GenBank/DDBJ whole genome shotgun (WGS) entry which is preliminary data.</text>
</comment>
<dbReference type="Proteomes" id="UP000290289">
    <property type="component" value="Chromosome 5"/>
</dbReference>
<dbReference type="AlphaFoldDB" id="A0A498JTH9"/>